<evidence type="ECO:0000256" key="6">
    <source>
        <dbReference type="ARBA" id="ARBA00037765"/>
    </source>
</evidence>
<dbReference type="InterPro" id="IPR036382">
    <property type="entry name" value="Guanylin_sf"/>
</dbReference>
<feature type="chain" id="PRO_5017254910" description="Guanylate cyclase activator 2B" evidence="8">
    <location>
        <begin position="21"/>
        <end position="108"/>
    </location>
</feature>
<dbReference type="Pfam" id="PF02058">
    <property type="entry name" value="Guanylin"/>
    <property type="match status" value="1"/>
</dbReference>
<evidence type="ECO:0000256" key="2">
    <source>
        <dbReference type="ARBA" id="ARBA00009883"/>
    </source>
</evidence>
<keyword evidence="4 8" id="KW-0732">Signal</keyword>
<evidence type="ECO:0000256" key="3">
    <source>
        <dbReference type="ARBA" id="ARBA00022525"/>
    </source>
</evidence>
<dbReference type="STRING" id="144197.ENSSPAP00000024435"/>
<reference evidence="9" key="1">
    <citation type="submission" date="2023-09" db="UniProtKB">
        <authorList>
            <consortium name="Ensembl"/>
        </authorList>
    </citation>
    <scope>IDENTIFICATION</scope>
</reference>
<dbReference type="Ensembl" id="ENSSPAT00000024837.1">
    <property type="protein sequence ID" value="ENSSPAP00000024435.1"/>
    <property type="gene ID" value="ENSSPAG00000018465.1"/>
</dbReference>
<evidence type="ECO:0000313" key="9">
    <source>
        <dbReference type="Ensembl" id="ENSSPAP00000024435.1"/>
    </source>
</evidence>
<dbReference type="GeneTree" id="ENSGT00940000177237"/>
<comment type="function">
    <text evidence="6">Endogenous activator of intestinal guanylate cyclase. It stimulates this enzyme through the same receptor binding region as the heat-stable enterotoxins. May be a potent physiological regulator of intestinal fluid and electrolyte transport. May be an autocrine/paracrine regulator of intestinal salt and water transport.</text>
</comment>
<comment type="similarity">
    <text evidence="2">Belongs to the guanylin family.</text>
</comment>
<keyword evidence="3" id="KW-0964">Secreted</keyword>
<evidence type="ECO:0000256" key="7">
    <source>
        <dbReference type="ARBA" id="ARBA00041176"/>
    </source>
</evidence>
<organism evidence="9">
    <name type="scientific">Stegastes partitus</name>
    <name type="common">bicolor damselfish</name>
    <dbReference type="NCBI Taxonomy" id="144197"/>
    <lineage>
        <taxon>Eukaryota</taxon>
        <taxon>Metazoa</taxon>
        <taxon>Chordata</taxon>
        <taxon>Craniata</taxon>
        <taxon>Vertebrata</taxon>
        <taxon>Euteleostomi</taxon>
        <taxon>Actinopterygii</taxon>
        <taxon>Neopterygii</taxon>
        <taxon>Teleostei</taxon>
        <taxon>Neoteleostei</taxon>
        <taxon>Acanthomorphata</taxon>
        <taxon>Ovalentaria</taxon>
        <taxon>Pomacentridae</taxon>
        <taxon>Stegastes</taxon>
    </lineage>
</organism>
<dbReference type="AlphaFoldDB" id="A0A3B5AU84"/>
<sequence length="108" mass="12269">MRALSVVLVMVLCLCTGALGVQVNVRGKSFPLKAVRQLKELMTVNDASIELTQKNIEDVCTDFRLPQVFWLVCHQYEMDRFYVFSKLVFNHLSECEICSFPACTGCLD</sequence>
<accession>A0A3B5AU84</accession>
<dbReference type="PRINTS" id="PR00774">
    <property type="entry name" value="GUANYLIN"/>
</dbReference>
<feature type="signal peptide" evidence="8">
    <location>
        <begin position="1"/>
        <end position="20"/>
    </location>
</feature>
<evidence type="ECO:0000256" key="8">
    <source>
        <dbReference type="SAM" id="SignalP"/>
    </source>
</evidence>
<dbReference type="InterPro" id="IPR000879">
    <property type="entry name" value="Guanylin"/>
</dbReference>
<dbReference type="GO" id="GO:0030250">
    <property type="term" value="F:guanylate cyclase activator activity"/>
    <property type="evidence" value="ECO:0007669"/>
    <property type="project" value="InterPro"/>
</dbReference>
<evidence type="ECO:0000256" key="1">
    <source>
        <dbReference type="ARBA" id="ARBA00004613"/>
    </source>
</evidence>
<keyword evidence="5" id="KW-1015">Disulfide bond</keyword>
<dbReference type="PANTHER" id="PTHR11318:SF4">
    <property type="entry name" value="GUANYLATE CYCLASE ACTIVATOR 2B"/>
    <property type="match status" value="1"/>
</dbReference>
<dbReference type="Gene3D" id="3.90.1450.10">
    <property type="entry name" value="Guanylin"/>
    <property type="match status" value="1"/>
</dbReference>
<dbReference type="GO" id="GO:0005576">
    <property type="term" value="C:extracellular region"/>
    <property type="evidence" value="ECO:0007669"/>
    <property type="project" value="UniProtKB-SubCell"/>
</dbReference>
<dbReference type="PANTHER" id="PTHR11318">
    <property type="entry name" value="GUANYLIN FAMILY MEMBER"/>
    <property type="match status" value="1"/>
</dbReference>
<evidence type="ECO:0000256" key="4">
    <source>
        <dbReference type="ARBA" id="ARBA00022729"/>
    </source>
</evidence>
<evidence type="ECO:0000256" key="5">
    <source>
        <dbReference type="ARBA" id="ARBA00023157"/>
    </source>
</evidence>
<proteinExistence type="inferred from homology"/>
<name>A0A3B5AU84_9TELE</name>
<comment type="subcellular location">
    <subcellularLocation>
        <location evidence="1">Secreted</location>
    </subcellularLocation>
</comment>
<dbReference type="SUPFAM" id="SSF89890">
    <property type="entry name" value="Proguanylin"/>
    <property type="match status" value="1"/>
</dbReference>
<protein>
    <recommendedName>
        <fullName evidence="7">Guanylate cyclase activator 2B</fullName>
    </recommendedName>
</protein>